<dbReference type="InterPro" id="IPR001387">
    <property type="entry name" value="Cro/C1-type_HTH"/>
</dbReference>
<dbReference type="PROSITE" id="PS50943">
    <property type="entry name" value="HTH_CROC1"/>
    <property type="match status" value="1"/>
</dbReference>
<dbReference type="Pfam" id="PF19054">
    <property type="entry name" value="DUF5753"/>
    <property type="match status" value="1"/>
</dbReference>
<dbReference type="Pfam" id="PF13560">
    <property type="entry name" value="HTH_31"/>
    <property type="match status" value="1"/>
</dbReference>
<dbReference type="Gene3D" id="1.10.260.40">
    <property type="entry name" value="lambda repressor-like DNA-binding domains"/>
    <property type="match status" value="1"/>
</dbReference>
<dbReference type="CDD" id="cd00093">
    <property type="entry name" value="HTH_XRE"/>
    <property type="match status" value="1"/>
</dbReference>
<dbReference type="GO" id="GO:0003677">
    <property type="term" value="F:DNA binding"/>
    <property type="evidence" value="ECO:0007669"/>
    <property type="project" value="InterPro"/>
</dbReference>
<dbReference type="InterPro" id="IPR043917">
    <property type="entry name" value="DUF5753"/>
</dbReference>
<dbReference type="Proteomes" id="UP000619244">
    <property type="component" value="Unassembled WGS sequence"/>
</dbReference>
<sequence length="282" mass="31283">MPGVGERRAAEDGQESGAGAGILHVFGRQLKLCRERAGLDRAELGSRAGYSASTIASFEQGRRIPPPGFIDRADEVLGAGGLLLAGKEEVARAQYPAFFRDAARLETEAVVLHVYANQAVPGLLQTEEYARAVFTMRRPLLDAETVEQRVVARLARQEIFGRKPMPVISFVIEESVLRRPLGGRGVMRGQLEQALLQGQRRNVEIQMMSTEREEHAGLAGPFTLIETREGRRIAYAEVHKDSRLYTERAAVREFEEQYGLLRAAALGPRESLAFIEKLLRDT</sequence>
<dbReference type="SMART" id="SM00530">
    <property type="entry name" value="HTH_XRE"/>
    <property type="match status" value="1"/>
</dbReference>
<name>A0A918K9T3_9ACTN</name>
<dbReference type="AlphaFoldDB" id="A0A918K9T3"/>
<dbReference type="EMBL" id="BMVU01000001">
    <property type="protein sequence ID" value="GGX54521.1"/>
    <property type="molecule type" value="Genomic_DNA"/>
</dbReference>
<reference evidence="2" key="2">
    <citation type="submission" date="2020-09" db="EMBL/GenBank/DDBJ databases">
        <authorList>
            <person name="Sun Q."/>
            <person name="Ohkuma M."/>
        </authorList>
    </citation>
    <scope>NUCLEOTIDE SEQUENCE</scope>
    <source>
        <strain evidence="2">JCM 4790</strain>
    </source>
</reference>
<evidence type="ECO:0000313" key="3">
    <source>
        <dbReference type="Proteomes" id="UP000619244"/>
    </source>
</evidence>
<reference evidence="2" key="1">
    <citation type="journal article" date="2014" name="Int. J. Syst. Evol. Microbiol.">
        <title>Complete genome sequence of Corynebacterium casei LMG S-19264T (=DSM 44701T), isolated from a smear-ripened cheese.</title>
        <authorList>
            <consortium name="US DOE Joint Genome Institute (JGI-PGF)"/>
            <person name="Walter F."/>
            <person name="Albersmeier A."/>
            <person name="Kalinowski J."/>
            <person name="Ruckert C."/>
        </authorList>
    </citation>
    <scope>NUCLEOTIDE SEQUENCE</scope>
    <source>
        <strain evidence="2">JCM 4790</strain>
    </source>
</reference>
<feature type="domain" description="HTH cro/C1-type" evidence="1">
    <location>
        <begin position="30"/>
        <end position="65"/>
    </location>
</feature>
<protein>
    <submittedName>
        <fullName evidence="2">Transcriptional regulator</fullName>
    </submittedName>
</protein>
<dbReference type="SUPFAM" id="SSF47413">
    <property type="entry name" value="lambda repressor-like DNA-binding domains"/>
    <property type="match status" value="1"/>
</dbReference>
<accession>A0A918K9T3</accession>
<dbReference type="InterPro" id="IPR010982">
    <property type="entry name" value="Lambda_DNA-bd_dom_sf"/>
</dbReference>
<proteinExistence type="predicted"/>
<gene>
    <name evidence="2" type="ORF">GCM10010358_05720</name>
</gene>
<keyword evidence="3" id="KW-1185">Reference proteome</keyword>
<evidence type="ECO:0000313" key="2">
    <source>
        <dbReference type="EMBL" id="GGX54521.1"/>
    </source>
</evidence>
<organism evidence="2 3">
    <name type="scientific">Streptomyces minutiscleroticus</name>
    <dbReference type="NCBI Taxonomy" id="68238"/>
    <lineage>
        <taxon>Bacteria</taxon>
        <taxon>Bacillati</taxon>
        <taxon>Actinomycetota</taxon>
        <taxon>Actinomycetes</taxon>
        <taxon>Kitasatosporales</taxon>
        <taxon>Streptomycetaceae</taxon>
        <taxon>Streptomyces</taxon>
    </lineage>
</organism>
<comment type="caution">
    <text evidence="2">The sequence shown here is derived from an EMBL/GenBank/DDBJ whole genome shotgun (WGS) entry which is preliminary data.</text>
</comment>
<evidence type="ECO:0000259" key="1">
    <source>
        <dbReference type="PROSITE" id="PS50943"/>
    </source>
</evidence>